<evidence type="ECO:0000313" key="3">
    <source>
        <dbReference type="EMBL" id="OWT63862.1"/>
    </source>
</evidence>
<feature type="signal peptide" evidence="2">
    <location>
        <begin position="1"/>
        <end position="27"/>
    </location>
</feature>
<dbReference type="SUPFAM" id="SSF53850">
    <property type="entry name" value="Periplasmic binding protein-like II"/>
    <property type="match status" value="1"/>
</dbReference>
<protein>
    <submittedName>
        <fullName evidence="3">MFS transporter</fullName>
    </submittedName>
</protein>
<dbReference type="InterPro" id="IPR005064">
    <property type="entry name" value="BUG"/>
</dbReference>
<dbReference type="Pfam" id="PF03401">
    <property type="entry name" value="TctC"/>
    <property type="match status" value="1"/>
</dbReference>
<dbReference type="InterPro" id="IPR042100">
    <property type="entry name" value="Bug_dom1"/>
</dbReference>
<organism evidence="3 4">
    <name type="scientific">Candidimonas nitroreducens</name>
    <dbReference type="NCBI Taxonomy" id="683354"/>
    <lineage>
        <taxon>Bacteria</taxon>
        <taxon>Pseudomonadati</taxon>
        <taxon>Pseudomonadota</taxon>
        <taxon>Betaproteobacteria</taxon>
        <taxon>Burkholderiales</taxon>
        <taxon>Alcaligenaceae</taxon>
        <taxon>Candidimonas</taxon>
    </lineage>
</organism>
<dbReference type="EMBL" id="NJIH01000003">
    <property type="protein sequence ID" value="OWT63862.1"/>
    <property type="molecule type" value="Genomic_DNA"/>
</dbReference>
<keyword evidence="2" id="KW-0732">Signal</keyword>
<dbReference type="CDD" id="cd07012">
    <property type="entry name" value="PBP2_Bug_TTT"/>
    <property type="match status" value="1"/>
</dbReference>
<proteinExistence type="inferred from homology"/>
<dbReference type="AlphaFoldDB" id="A0A225MS30"/>
<evidence type="ECO:0000313" key="4">
    <source>
        <dbReference type="Proteomes" id="UP000214603"/>
    </source>
</evidence>
<evidence type="ECO:0000256" key="1">
    <source>
        <dbReference type="ARBA" id="ARBA00006987"/>
    </source>
</evidence>
<keyword evidence="4" id="KW-1185">Reference proteome</keyword>
<dbReference type="PIRSF" id="PIRSF017082">
    <property type="entry name" value="YflP"/>
    <property type="match status" value="1"/>
</dbReference>
<name>A0A225MS30_9BURK</name>
<gene>
    <name evidence="3" type="ORF">CEY11_06020</name>
</gene>
<dbReference type="PANTHER" id="PTHR42928">
    <property type="entry name" value="TRICARBOXYLATE-BINDING PROTEIN"/>
    <property type="match status" value="1"/>
</dbReference>
<dbReference type="Gene3D" id="3.40.190.150">
    <property type="entry name" value="Bordetella uptake gene, domain 1"/>
    <property type="match status" value="1"/>
</dbReference>
<dbReference type="RefSeq" id="WP_088602441.1">
    <property type="nucleotide sequence ID" value="NZ_NJIH01000003.1"/>
</dbReference>
<dbReference type="Gene3D" id="3.40.190.10">
    <property type="entry name" value="Periplasmic binding protein-like II"/>
    <property type="match status" value="1"/>
</dbReference>
<reference evidence="4" key="1">
    <citation type="submission" date="2017-06" db="EMBL/GenBank/DDBJ databases">
        <title>Herbaspirillum phytohormonus sp. nov., isolated from the root nodule of Robinia pseudoacacia in lead-zinc mine.</title>
        <authorList>
            <person name="Fan M."/>
            <person name="Lin Y."/>
        </authorList>
    </citation>
    <scope>NUCLEOTIDE SEQUENCE [LARGE SCALE GENOMIC DNA]</scope>
    <source>
        <strain evidence="4">SC-089</strain>
    </source>
</reference>
<dbReference type="PANTHER" id="PTHR42928:SF5">
    <property type="entry name" value="BLR1237 PROTEIN"/>
    <property type="match status" value="1"/>
</dbReference>
<feature type="chain" id="PRO_5012466030" evidence="2">
    <location>
        <begin position="28"/>
        <end position="328"/>
    </location>
</feature>
<evidence type="ECO:0000256" key="2">
    <source>
        <dbReference type="SAM" id="SignalP"/>
    </source>
</evidence>
<accession>A0A225MS30</accession>
<comment type="caution">
    <text evidence="3">The sequence shown here is derived from an EMBL/GenBank/DDBJ whole genome shotgun (WGS) entry which is preliminary data.</text>
</comment>
<dbReference type="Proteomes" id="UP000214603">
    <property type="component" value="Unassembled WGS sequence"/>
</dbReference>
<comment type="similarity">
    <text evidence="1">Belongs to the UPF0065 (bug) family.</text>
</comment>
<sequence>MKTRYAALLLGALTLAAALPCVSQAAASDTYPSRPLTMIIPFPPGGTADGFARAVGQELGKRLGQPVVVENKPGANGNIGSASVAHMPADGYTLLYGSLSTLAVNPYIYPVKGYDPRTDFVPVTITHQMANVLVVGEQTPFHNVAELIKYAKAHPGKLSFASAGIGNTMHLAAEQFLAATGTKMVHVPYKGGAAAINDMLGGRIPLMFDNLPAIVQLVKAGKLRALAVADSKRSPLLPNVPTMEEAGVPHFTNVVWVGFVMRKGTDPKIVHKLSTEIRAVLANPKFRKIQEDQGYQIIGSTPEQFAQTWKAASKEMGELTKRIGIRVN</sequence>
<dbReference type="OrthoDB" id="8856958at2"/>